<dbReference type="InterPro" id="IPR017853">
    <property type="entry name" value="GH"/>
</dbReference>
<dbReference type="EMBL" id="NEVH01018382">
    <property type="protein sequence ID" value="PNF23473.1"/>
    <property type="molecule type" value="Genomic_DNA"/>
</dbReference>
<accession>A0A2J7Q4H0</accession>
<dbReference type="Proteomes" id="UP000235965">
    <property type="component" value="Unassembled WGS sequence"/>
</dbReference>
<dbReference type="GO" id="GO:0003940">
    <property type="term" value="F:L-iduronidase activity"/>
    <property type="evidence" value="ECO:0007669"/>
    <property type="project" value="TreeGrafter"/>
</dbReference>
<dbReference type="InterPro" id="IPR049166">
    <property type="entry name" value="GH39_cat"/>
</dbReference>
<evidence type="ECO:0000313" key="8">
    <source>
        <dbReference type="Proteomes" id="UP000235965"/>
    </source>
</evidence>
<keyword evidence="5" id="KW-0732">Signal</keyword>
<comment type="caution">
    <text evidence="7">The sequence shown here is derived from an EMBL/GenBank/DDBJ whole genome shotgun (WGS) entry which is preliminary data.</text>
</comment>
<dbReference type="InterPro" id="IPR049165">
    <property type="entry name" value="GH39_as"/>
</dbReference>
<gene>
    <name evidence="7" type="ORF">B7P43_G07722</name>
</gene>
<feature type="active site" description="Proton donor" evidence="4">
    <location>
        <position position="178"/>
    </location>
</feature>
<dbReference type="OrthoDB" id="15153at2759"/>
<evidence type="ECO:0000259" key="6">
    <source>
        <dbReference type="Pfam" id="PF01229"/>
    </source>
</evidence>
<evidence type="ECO:0000256" key="1">
    <source>
        <dbReference type="ARBA" id="ARBA00008875"/>
    </source>
</evidence>
<dbReference type="InterPro" id="IPR000514">
    <property type="entry name" value="Glyco_hydro_39"/>
</dbReference>
<evidence type="ECO:0000256" key="3">
    <source>
        <dbReference type="ARBA" id="ARBA00023295"/>
    </source>
</evidence>
<keyword evidence="3" id="KW-0326">Glycosidase</keyword>
<dbReference type="PANTHER" id="PTHR12631:SF8">
    <property type="entry name" value="ALPHA-L-IDURONIDASE"/>
    <property type="match status" value="1"/>
</dbReference>
<comment type="similarity">
    <text evidence="1">Belongs to the glycosyl hydrolase 39 family.</text>
</comment>
<dbReference type="SUPFAM" id="SSF51445">
    <property type="entry name" value="(Trans)glycosidases"/>
    <property type="match status" value="1"/>
</dbReference>
<dbReference type="STRING" id="105785.A0A2J7Q4H0"/>
<name>A0A2J7Q4H0_9NEOP</name>
<protein>
    <recommendedName>
        <fullName evidence="6">Glycosyl hydrolases family 39 N-terminal catalytic domain-containing protein</fullName>
    </recommendedName>
</protein>
<feature type="chain" id="PRO_5014463638" description="Glycosyl hydrolases family 39 N-terminal catalytic domain-containing protein" evidence="5">
    <location>
        <begin position="20"/>
        <end position="534"/>
    </location>
</feature>
<feature type="signal peptide" evidence="5">
    <location>
        <begin position="1"/>
        <end position="19"/>
    </location>
</feature>
<evidence type="ECO:0000256" key="4">
    <source>
        <dbReference type="PIRSR" id="PIRSR600514-1"/>
    </source>
</evidence>
<dbReference type="FunFam" id="3.20.20.80:FF:000245">
    <property type="entry name" value="Histone H2B"/>
    <property type="match status" value="1"/>
</dbReference>
<keyword evidence="2" id="KW-0378">Hydrolase</keyword>
<organism evidence="7 8">
    <name type="scientific">Cryptotermes secundus</name>
    <dbReference type="NCBI Taxonomy" id="105785"/>
    <lineage>
        <taxon>Eukaryota</taxon>
        <taxon>Metazoa</taxon>
        <taxon>Ecdysozoa</taxon>
        <taxon>Arthropoda</taxon>
        <taxon>Hexapoda</taxon>
        <taxon>Insecta</taxon>
        <taxon>Pterygota</taxon>
        <taxon>Neoptera</taxon>
        <taxon>Polyneoptera</taxon>
        <taxon>Dictyoptera</taxon>
        <taxon>Blattodea</taxon>
        <taxon>Blattoidea</taxon>
        <taxon>Termitoidae</taxon>
        <taxon>Kalotermitidae</taxon>
        <taxon>Cryptotermitinae</taxon>
        <taxon>Cryptotermes</taxon>
    </lineage>
</organism>
<dbReference type="Gene3D" id="2.60.40.1500">
    <property type="entry name" value="Glycosyl hydrolase domain, family 39"/>
    <property type="match status" value="1"/>
</dbReference>
<dbReference type="InParanoid" id="A0A2J7Q4H0"/>
<dbReference type="InterPro" id="IPR051923">
    <property type="entry name" value="Glycosyl_Hydrolase_39"/>
</dbReference>
<evidence type="ECO:0000256" key="2">
    <source>
        <dbReference type="ARBA" id="ARBA00022801"/>
    </source>
</evidence>
<dbReference type="PANTHER" id="PTHR12631">
    <property type="entry name" value="ALPHA-L-IDURONIDASE"/>
    <property type="match status" value="1"/>
</dbReference>
<evidence type="ECO:0000313" key="7">
    <source>
        <dbReference type="EMBL" id="PNF23473.1"/>
    </source>
</evidence>
<feature type="domain" description="Glycosyl hydrolases family 39 N-terminal catalytic" evidence="6">
    <location>
        <begin position="31"/>
        <end position="490"/>
    </location>
</feature>
<dbReference type="GO" id="GO:0005975">
    <property type="term" value="P:carbohydrate metabolic process"/>
    <property type="evidence" value="ECO:0007669"/>
    <property type="project" value="InterPro"/>
</dbReference>
<dbReference type="PRINTS" id="PR00745">
    <property type="entry name" value="GLHYDRLASE39"/>
</dbReference>
<proteinExistence type="inferred from homology"/>
<dbReference type="Pfam" id="PF01229">
    <property type="entry name" value="Glyco_hydro_39"/>
    <property type="match status" value="1"/>
</dbReference>
<dbReference type="FunCoup" id="A0A2J7Q4H0">
    <property type="interactions" value="82"/>
</dbReference>
<sequence>MGNSRFMCLLLESAAISWSLPIVIVWAEPRVTVDVAKPSIGELQHFWDSTGLCPSAPNFLLAKDERFNLALIGSLPHQSISQVRIHWLLDLITVSSVDESGTPYYNFTFLDQWIDWLQLYRLNPGFELMGNPSHLFSDFSNSTQAKMWRHLVREVASRYIGRYGLAAVAQWRFETWNEPDLKSYNILNFTLQSYLQYFEACSAGLQDAAQGILRLGGPAGLFKTWEKHPLCWGLLQHCTNQTACSLNFISFHKKGGGSGSAILEQGLELAHNISIMYPSLRRIPLANDEADPLTGWSKSESWRADVRYGAMVAAVIVAHQQIMVRQHGLPLQLLSNDNAFLNYHPYYFTQRTLLARFQMNNTNPPHVQFFKKPVYTAMALLSLLGNQELQAAVRMPDDRLSVLAAGSNRQDAWTRSVLLVFSNNTASQPDERMNVMLRVLSVQGASPRYTLYLLDDTLTNPAQVWLNAGAPVFPEQQLRAQLRAVEGPHRVRGPTSVPTLEKLRLLVPLKLPSVALLHICSKPTEAPGQFRALG</sequence>
<reference evidence="7 8" key="1">
    <citation type="submission" date="2017-12" db="EMBL/GenBank/DDBJ databases">
        <title>Hemimetabolous genomes reveal molecular basis of termite eusociality.</title>
        <authorList>
            <person name="Harrison M.C."/>
            <person name="Jongepier E."/>
            <person name="Robertson H.M."/>
            <person name="Arning N."/>
            <person name="Bitard-Feildel T."/>
            <person name="Chao H."/>
            <person name="Childers C.P."/>
            <person name="Dinh H."/>
            <person name="Doddapaneni H."/>
            <person name="Dugan S."/>
            <person name="Gowin J."/>
            <person name="Greiner C."/>
            <person name="Han Y."/>
            <person name="Hu H."/>
            <person name="Hughes D.S.T."/>
            <person name="Huylmans A.-K."/>
            <person name="Kemena C."/>
            <person name="Kremer L.P.M."/>
            <person name="Lee S.L."/>
            <person name="Lopez-Ezquerra A."/>
            <person name="Mallet L."/>
            <person name="Monroy-Kuhn J.M."/>
            <person name="Moser A."/>
            <person name="Murali S.C."/>
            <person name="Muzny D.M."/>
            <person name="Otani S."/>
            <person name="Piulachs M.-D."/>
            <person name="Poelchau M."/>
            <person name="Qu J."/>
            <person name="Schaub F."/>
            <person name="Wada-Katsumata A."/>
            <person name="Worley K.C."/>
            <person name="Xie Q."/>
            <person name="Ylla G."/>
            <person name="Poulsen M."/>
            <person name="Gibbs R.A."/>
            <person name="Schal C."/>
            <person name="Richards S."/>
            <person name="Belles X."/>
            <person name="Korb J."/>
            <person name="Bornberg-Bauer E."/>
        </authorList>
    </citation>
    <scope>NUCLEOTIDE SEQUENCE [LARGE SCALE GENOMIC DNA]</scope>
    <source>
        <tissue evidence="7">Whole body</tissue>
    </source>
</reference>
<evidence type="ECO:0000256" key="5">
    <source>
        <dbReference type="SAM" id="SignalP"/>
    </source>
</evidence>
<dbReference type="AlphaFoldDB" id="A0A2J7Q4H0"/>
<keyword evidence="8" id="KW-1185">Reference proteome</keyword>
<dbReference type="PROSITE" id="PS01027">
    <property type="entry name" value="GLYCOSYL_HYDROL_F39"/>
    <property type="match status" value="1"/>
</dbReference>
<dbReference type="SUPFAM" id="SSF51011">
    <property type="entry name" value="Glycosyl hydrolase domain"/>
    <property type="match status" value="1"/>
</dbReference>
<dbReference type="Gene3D" id="3.20.20.80">
    <property type="entry name" value="Glycosidases"/>
    <property type="match status" value="1"/>
</dbReference>